<protein>
    <recommendedName>
        <fullName evidence="1">EAL domain-containing protein</fullName>
    </recommendedName>
</protein>
<dbReference type="PROSITE" id="PS50883">
    <property type="entry name" value="EAL"/>
    <property type="match status" value="1"/>
</dbReference>
<dbReference type="Gene3D" id="3.20.20.450">
    <property type="entry name" value="EAL domain"/>
    <property type="match status" value="1"/>
</dbReference>
<dbReference type="CDD" id="cd01948">
    <property type="entry name" value="EAL"/>
    <property type="match status" value="1"/>
</dbReference>
<organism evidence="2">
    <name type="scientific">Vibrio coralliilyticus</name>
    <dbReference type="NCBI Taxonomy" id="190893"/>
    <lineage>
        <taxon>Bacteria</taxon>
        <taxon>Pseudomonadati</taxon>
        <taxon>Pseudomonadota</taxon>
        <taxon>Gammaproteobacteria</taxon>
        <taxon>Vibrionales</taxon>
        <taxon>Vibrionaceae</taxon>
        <taxon>Vibrio</taxon>
    </lineage>
</organism>
<evidence type="ECO:0000259" key="1">
    <source>
        <dbReference type="PROSITE" id="PS50883"/>
    </source>
</evidence>
<dbReference type="AlphaFoldDB" id="A0A837GAG9"/>
<name>A0A837GAG9_9VIBR</name>
<proteinExistence type="predicted"/>
<feature type="domain" description="EAL" evidence="1">
    <location>
        <begin position="41"/>
        <end position="299"/>
    </location>
</feature>
<dbReference type="EMBL" id="JXXR01000008">
    <property type="protein sequence ID" value="KJY74976.1"/>
    <property type="molecule type" value="Genomic_DNA"/>
</dbReference>
<dbReference type="SMART" id="SM00052">
    <property type="entry name" value="EAL"/>
    <property type="match status" value="1"/>
</dbReference>
<dbReference type="GO" id="GO:0071111">
    <property type="term" value="F:cyclic-guanylate-specific phosphodiesterase activity"/>
    <property type="evidence" value="ECO:0007669"/>
    <property type="project" value="InterPro"/>
</dbReference>
<gene>
    <name evidence="2" type="ORF">TW71_08600</name>
</gene>
<comment type="caution">
    <text evidence="2">The sequence shown here is derived from an EMBL/GenBank/DDBJ whole genome shotgun (WGS) entry which is preliminary data.</text>
</comment>
<dbReference type="InterPro" id="IPR035919">
    <property type="entry name" value="EAL_sf"/>
</dbReference>
<sequence length="301" mass="34254">MEELNKHTEFLTVKVKTMSVTAHINQNALLISPSAWPASPSEPLSQRLAHALFCAPEQFSVHYQPIWDLTENTRPIAYEALARWSSPCGAGPNEFIPLLALRPIWRRRFNAILIERLIMDVQRMLHQGLTVSHVSMNITYSDLAEPHFVQCLLTQTERCPDIRSRLILEITETELITHTPKFMANVLRLKNAGIALALDDFGQGYANIQSLAMPMLSIIKLDKCLIDNIEHCHTAYLALQKVIELCQTFHHKVVIEGVETVRQTQLISAMNMPNVWVQGYYYAKPLPLQEINTRYTSDNPA</sequence>
<dbReference type="PANTHER" id="PTHR33121">
    <property type="entry name" value="CYCLIC DI-GMP PHOSPHODIESTERASE PDEF"/>
    <property type="match status" value="1"/>
</dbReference>
<reference evidence="2" key="1">
    <citation type="journal article" date="2015" name="BMC Genomics">
        <title>Genome mining reveals unlocked bioactive potential of marine Gram-negative bacteria.</title>
        <authorList>
            <person name="Machado H."/>
            <person name="Sonnenschein E.C."/>
            <person name="Melchiorsen J."/>
            <person name="Gram L."/>
        </authorList>
    </citation>
    <scope>NUCLEOTIDE SEQUENCE</scope>
    <source>
        <strain evidence="2">S2052</strain>
    </source>
</reference>
<dbReference type="InterPro" id="IPR050706">
    <property type="entry name" value="Cyclic-di-GMP_PDE-like"/>
</dbReference>
<dbReference type="InterPro" id="IPR001633">
    <property type="entry name" value="EAL_dom"/>
</dbReference>
<dbReference type="PANTHER" id="PTHR33121:SF79">
    <property type="entry name" value="CYCLIC DI-GMP PHOSPHODIESTERASE PDED-RELATED"/>
    <property type="match status" value="1"/>
</dbReference>
<dbReference type="SUPFAM" id="SSF141868">
    <property type="entry name" value="EAL domain-like"/>
    <property type="match status" value="1"/>
</dbReference>
<accession>A0A837GAG9</accession>
<dbReference type="Pfam" id="PF00563">
    <property type="entry name" value="EAL"/>
    <property type="match status" value="1"/>
</dbReference>
<evidence type="ECO:0000313" key="2">
    <source>
        <dbReference type="EMBL" id="KJY74976.1"/>
    </source>
</evidence>